<accession>A0ACB7PKH6</accession>
<reference evidence="1 2" key="1">
    <citation type="journal article" date="2021" name="Nat. Commun.">
        <title>Genetic determinants of endophytism in the Arabidopsis root mycobiome.</title>
        <authorList>
            <person name="Mesny F."/>
            <person name="Miyauchi S."/>
            <person name="Thiergart T."/>
            <person name="Pickel B."/>
            <person name="Atanasova L."/>
            <person name="Karlsson M."/>
            <person name="Huettel B."/>
            <person name="Barry K.W."/>
            <person name="Haridas S."/>
            <person name="Chen C."/>
            <person name="Bauer D."/>
            <person name="Andreopoulos W."/>
            <person name="Pangilinan J."/>
            <person name="LaButti K."/>
            <person name="Riley R."/>
            <person name="Lipzen A."/>
            <person name="Clum A."/>
            <person name="Drula E."/>
            <person name="Henrissat B."/>
            <person name="Kohler A."/>
            <person name="Grigoriev I.V."/>
            <person name="Martin F.M."/>
            <person name="Hacquard S."/>
        </authorList>
    </citation>
    <scope>NUCLEOTIDE SEQUENCE [LARGE SCALE GENOMIC DNA]</scope>
    <source>
        <strain evidence="1 2">MPI-SDFR-AT-0079</strain>
    </source>
</reference>
<sequence length="109" mass="12461">MPFEFVFEDMEPSETTHTFDGELWFGNQRIWGPASCHESASTLADIINKTDPRFTLRLTKADPEEYYHKHYMTLKSGSDVLLKDVSVIDNMIDLADAIRKAQAQPRPGQ</sequence>
<name>A0ACB7PKH6_9PEZI</name>
<dbReference type="Proteomes" id="UP000724584">
    <property type="component" value="Unassembled WGS sequence"/>
</dbReference>
<dbReference type="EMBL" id="JAGIZQ010000001">
    <property type="protein sequence ID" value="KAH6649380.1"/>
    <property type="molecule type" value="Genomic_DNA"/>
</dbReference>
<organism evidence="1 2">
    <name type="scientific">Chaetomium tenue</name>
    <dbReference type="NCBI Taxonomy" id="1854479"/>
    <lineage>
        <taxon>Eukaryota</taxon>
        <taxon>Fungi</taxon>
        <taxon>Dikarya</taxon>
        <taxon>Ascomycota</taxon>
        <taxon>Pezizomycotina</taxon>
        <taxon>Sordariomycetes</taxon>
        <taxon>Sordariomycetidae</taxon>
        <taxon>Sordariales</taxon>
        <taxon>Chaetomiaceae</taxon>
        <taxon>Chaetomium</taxon>
    </lineage>
</organism>
<keyword evidence="2" id="KW-1185">Reference proteome</keyword>
<gene>
    <name evidence="1" type="ORF">F5144DRAFT_4164</name>
</gene>
<protein>
    <submittedName>
        <fullName evidence="1">Uncharacterized protein</fullName>
    </submittedName>
</protein>
<comment type="caution">
    <text evidence="1">The sequence shown here is derived from an EMBL/GenBank/DDBJ whole genome shotgun (WGS) entry which is preliminary data.</text>
</comment>
<evidence type="ECO:0000313" key="1">
    <source>
        <dbReference type="EMBL" id="KAH6649380.1"/>
    </source>
</evidence>
<evidence type="ECO:0000313" key="2">
    <source>
        <dbReference type="Proteomes" id="UP000724584"/>
    </source>
</evidence>
<proteinExistence type="predicted"/>